<gene>
    <name evidence="1" type="ORF">SAMN05216324_102414</name>
</gene>
<evidence type="ECO:0000313" key="1">
    <source>
        <dbReference type="EMBL" id="SFZ91569.1"/>
    </source>
</evidence>
<protein>
    <submittedName>
        <fullName evidence="1">Uncharacterized protein</fullName>
    </submittedName>
</protein>
<dbReference type="EMBL" id="FPKW01000002">
    <property type="protein sequence ID" value="SFZ91569.1"/>
    <property type="molecule type" value="Genomic_DNA"/>
</dbReference>
<organism evidence="1 2">
    <name type="scientific">Chryseobacterium limigenitum</name>
    <dbReference type="NCBI Taxonomy" id="1612149"/>
    <lineage>
        <taxon>Bacteria</taxon>
        <taxon>Pseudomonadati</taxon>
        <taxon>Bacteroidota</taxon>
        <taxon>Flavobacteriia</taxon>
        <taxon>Flavobacteriales</taxon>
        <taxon>Weeksellaceae</taxon>
        <taxon>Chryseobacterium group</taxon>
        <taxon>Chryseobacterium</taxon>
    </lineage>
</organism>
<keyword evidence="2" id="KW-1185">Reference proteome</keyword>
<sequence>MKKFIQNLFGKKTASLANFPITLLFSTRNADGKVVESEVFEQWLYYVINRIPATMDCISDTVTNLSMSKHYQAIEEEILIVKIQSSDYSITSDELEQIIASFLKFGKNIFQSYVNYSVNGINYTLPVS</sequence>
<proteinExistence type="predicted"/>
<dbReference type="STRING" id="1612149.SAMN05216324_102414"/>
<accession>A0A1K2IGL8</accession>
<evidence type="ECO:0000313" key="2">
    <source>
        <dbReference type="Proteomes" id="UP000182034"/>
    </source>
</evidence>
<dbReference type="RefSeq" id="WP_072407661.1">
    <property type="nucleotide sequence ID" value="NZ_FPKW01000002.1"/>
</dbReference>
<reference evidence="2" key="1">
    <citation type="submission" date="2016-10" db="EMBL/GenBank/DDBJ databases">
        <authorList>
            <person name="Varghese N."/>
            <person name="Submissions S."/>
        </authorList>
    </citation>
    <scope>NUCLEOTIDE SEQUENCE [LARGE SCALE GENOMIC DNA]</scope>
    <source>
        <strain evidence="2">SUR2</strain>
    </source>
</reference>
<dbReference type="AlphaFoldDB" id="A0A1K2IGL8"/>
<name>A0A1K2IGL8_9FLAO</name>
<dbReference type="Proteomes" id="UP000182034">
    <property type="component" value="Unassembled WGS sequence"/>
</dbReference>